<accession>A0A5V0BEY6</accession>
<feature type="non-terminal residue" evidence="2">
    <location>
        <position position="1"/>
    </location>
</feature>
<reference evidence="2" key="1">
    <citation type="submission" date="2018-07" db="EMBL/GenBank/DDBJ databases">
        <authorList>
            <person name="Ashton P.M."/>
            <person name="Dallman T."/>
            <person name="Nair S."/>
            <person name="De Pinna E."/>
            <person name="Peters T."/>
            <person name="Grant K."/>
        </authorList>
    </citation>
    <scope>NUCLEOTIDE SEQUENCE</scope>
    <source>
        <strain evidence="2">245081</strain>
    </source>
</reference>
<evidence type="ECO:0000313" key="2">
    <source>
        <dbReference type="EMBL" id="EBS5461148.1"/>
    </source>
</evidence>
<name>A0A5V0BEY6_SALEN</name>
<evidence type="ECO:0000256" key="1">
    <source>
        <dbReference type="SAM" id="MobiDB-lite"/>
    </source>
</evidence>
<comment type="caution">
    <text evidence="2">The sequence shown here is derived from an EMBL/GenBank/DDBJ whole genome shotgun (WGS) entry which is preliminary data.</text>
</comment>
<dbReference type="GO" id="GO:0000150">
    <property type="term" value="F:DNA strand exchange activity"/>
    <property type="evidence" value="ECO:0007669"/>
    <property type="project" value="InterPro"/>
</dbReference>
<organism evidence="2">
    <name type="scientific">Salmonella enteritidis</name>
    <dbReference type="NCBI Taxonomy" id="149539"/>
    <lineage>
        <taxon>Bacteria</taxon>
        <taxon>Pseudomonadati</taxon>
        <taxon>Pseudomonadota</taxon>
        <taxon>Gammaproteobacteria</taxon>
        <taxon>Enterobacterales</taxon>
        <taxon>Enterobacteriaceae</taxon>
        <taxon>Salmonella</taxon>
    </lineage>
</organism>
<dbReference type="InterPro" id="IPR036162">
    <property type="entry name" value="Resolvase-like_N_sf"/>
</dbReference>
<feature type="region of interest" description="Disordered" evidence="1">
    <location>
        <begin position="34"/>
        <end position="53"/>
    </location>
</feature>
<dbReference type="GO" id="GO:0003677">
    <property type="term" value="F:DNA binding"/>
    <property type="evidence" value="ECO:0007669"/>
    <property type="project" value="InterPro"/>
</dbReference>
<dbReference type="Gene3D" id="3.40.50.1390">
    <property type="entry name" value="Resolvase, N-terminal catalytic domain"/>
    <property type="match status" value="1"/>
</dbReference>
<dbReference type="EMBL" id="AAGVVM010000162">
    <property type="protein sequence ID" value="EBS5461148.1"/>
    <property type="molecule type" value="Genomic_DNA"/>
</dbReference>
<protein>
    <submittedName>
        <fullName evidence="2">Recombinase family protein</fullName>
    </submittedName>
</protein>
<proteinExistence type="predicted"/>
<sequence length="99" mass="11010">MALTNAVSDDFARSMLEAVNGMLPDMLAAIARKDYDDRRRRQSEGISKAKAEGKYRGRVADAQKHELIRTLCLVNGKSLRETARLAGVSKMTVIRVCNK</sequence>
<dbReference type="SUPFAM" id="SSF53041">
    <property type="entry name" value="Resolvase-like"/>
    <property type="match status" value="1"/>
</dbReference>
<dbReference type="AlphaFoldDB" id="A0A5V0BEY6"/>
<gene>
    <name evidence="2" type="ORF">DUU06_27010</name>
</gene>